<dbReference type="RefSeq" id="WP_378113343.1">
    <property type="nucleotide sequence ID" value="NZ_JBHSNC010000053.1"/>
</dbReference>
<feature type="transmembrane region" description="Helical" evidence="1">
    <location>
        <begin position="46"/>
        <end position="68"/>
    </location>
</feature>
<feature type="transmembrane region" description="Helical" evidence="1">
    <location>
        <begin position="205"/>
        <end position="225"/>
    </location>
</feature>
<feature type="transmembrane region" description="Helical" evidence="1">
    <location>
        <begin position="152"/>
        <end position="175"/>
    </location>
</feature>
<name>A0ABW0R2B6_9BACL</name>
<reference evidence="3" key="1">
    <citation type="journal article" date="2019" name="Int. J. Syst. Evol. Microbiol.">
        <title>The Global Catalogue of Microorganisms (GCM) 10K type strain sequencing project: providing services to taxonomists for standard genome sequencing and annotation.</title>
        <authorList>
            <consortium name="The Broad Institute Genomics Platform"/>
            <consortium name="The Broad Institute Genome Sequencing Center for Infectious Disease"/>
            <person name="Wu L."/>
            <person name="Ma J."/>
        </authorList>
    </citation>
    <scope>NUCLEOTIDE SEQUENCE [LARGE SCALE GENOMIC DNA]</scope>
    <source>
        <strain evidence="3">CGMCC 1.18578</strain>
    </source>
</reference>
<sequence length="243" mass="27187">MRGGGNSTVSRKIVDPLFYILAATSILCALLIKFRESHGAFLDFSFLLWNLYLAWLPLLCSMVALIWARVAKGASLAIGLIALGIGWLLLFPNAPYLMTDLIHLIFTSDYLGYDVDGLLLWFDLVLYFIFTWCGMLLGYLSMNQIHAIVRHYWDSAMGWAFVFGSSMLSGFGVYLGRIVRLNSWDVLHPGRIVEQIIDAIHFNSIAFSILFGTLILIVYVSLYAITTHARVSSSAERSTPSSL</sequence>
<gene>
    <name evidence="2" type="ORF">ACFPQ4_18365</name>
</gene>
<evidence type="ECO:0000313" key="3">
    <source>
        <dbReference type="Proteomes" id="UP001596108"/>
    </source>
</evidence>
<proteinExistence type="predicted"/>
<feature type="transmembrane region" description="Helical" evidence="1">
    <location>
        <begin position="118"/>
        <end position="140"/>
    </location>
</feature>
<evidence type="ECO:0000313" key="2">
    <source>
        <dbReference type="EMBL" id="MFC5531388.1"/>
    </source>
</evidence>
<protein>
    <submittedName>
        <fullName evidence="2">DUF1361 domain-containing protein</fullName>
    </submittedName>
</protein>
<dbReference type="EMBL" id="JBHSNC010000053">
    <property type="protein sequence ID" value="MFC5531388.1"/>
    <property type="molecule type" value="Genomic_DNA"/>
</dbReference>
<organism evidence="2 3">
    <name type="scientific">Cohnella yongneupensis</name>
    <dbReference type="NCBI Taxonomy" id="425006"/>
    <lineage>
        <taxon>Bacteria</taxon>
        <taxon>Bacillati</taxon>
        <taxon>Bacillota</taxon>
        <taxon>Bacilli</taxon>
        <taxon>Bacillales</taxon>
        <taxon>Paenibacillaceae</taxon>
        <taxon>Cohnella</taxon>
    </lineage>
</organism>
<comment type="caution">
    <text evidence="2">The sequence shown here is derived from an EMBL/GenBank/DDBJ whole genome shotgun (WGS) entry which is preliminary data.</text>
</comment>
<evidence type="ECO:0000256" key="1">
    <source>
        <dbReference type="SAM" id="Phobius"/>
    </source>
</evidence>
<accession>A0ABW0R2B6</accession>
<feature type="transmembrane region" description="Helical" evidence="1">
    <location>
        <begin position="16"/>
        <end position="34"/>
    </location>
</feature>
<dbReference type="Proteomes" id="UP001596108">
    <property type="component" value="Unassembled WGS sequence"/>
</dbReference>
<feature type="transmembrane region" description="Helical" evidence="1">
    <location>
        <begin position="75"/>
        <end position="98"/>
    </location>
</feature>
<keyword evidence="3" id="KW-1185">Reference proteome</keyword>
<dbReference type="InterPro" id="IPR009793">
    <property type="entry name" value="DUF1361"/>
</dbReference>
<keyword evidence="1" id="KW-0812">Transmembrane</keyword>
<keyword evidence="1" id="KW-0472">Membrane</keyword>
<dbReference type="Pfam" id="PF07099">
    <property type="entry name" value="DUF1361"/>
    <property type="match status" value="1"/>
</dbReference>
<keyword evidence="1" id="KW-1133">Transmembrane helix</keyword>